<dbReference type="EMBL" id="FTPR01000001">
    <property type="protein sequence ID" value="SIT83016.1"/>
    <property type="molecule type" value="Genomic_DNA"/>
</dbReference>
<keyword evidence="1" id="KW-0808">Transferase</keyword>
<dbReference type="GO" id="GO:0032259">
    <property type="term" value="P:methylation"/>
    <property type="evidence" value="ECO:0007669"/>
    <property type="project" value="UniProtKB-KW"/>
</dbReference>
<name>A0A1R3X185_9RHOB</name>
<dbReference type="Proteomes" id="UP000186997">
    <property type="component" value="Unassembled WGS sequence"/>
</dbReference>
<keyword evidence="2" id="KW-1185">Reference proteome</keyword>
<dbReference type="Gene3D" id="3.40.50.150">
    <property type="entry name" value="Vaccinia Virus protein VP39"/>
    <property type="match status" value="1"/>
</dbReference>
<evidence type="ECO:0000313" key="2">
    <source>
        <dbReference type="Proteomes" id="UP000186997"/>
    </source>
</evidence>
<dbReference type="Pfam" id="PF13578">
    <property type="entry name" value="Methyltransf_24"/>
    <property type="match status" value="1"/>
</dbReference>
<evidence type="ECO:0000313" key="1">
    <source>
        <dbReference type="EMBL" id="SIT83016.1"/>
    </source>
</evidence>
<sequence>MLQKRITRVEPIGEAIYAKRGCRVGVSSMARYREFRYRGDDVLGSITAHASSNDDLAKLFADHKGPIVNKWHHYFPIYTRYFDQFRNRPTRFLEIGVSKGGSLEIWRKYLGPDAVIFGIDIDPACAKFDGLAAQVRIGSQDDPDFLNKVVDEMGGIDVVLDDGSHHMDHIPVTLETLFPRLAENGVYMIEDLHTSYWPKFGGGLTEDGNFFNYLRRIADVMHRNYLNEDVQFGTGADYNHISGLHIYDSVAVLEKAKPFTPRFSKIGS</sequence>
<dbReference type="CDD" id="cd02440">
    <property type="entry name" value="AdoMet_MTases"/>
    <property type="match status" value="1"/>
</dbReference>
<proteinExistence type="predicted"/>
<organism evidence="1 2">
    <name type="scientific">Yoonia rosea</name>
    <dbReference type="NCBI Taxonomy" id="287098"/>
    <lineage>
        <taxon>Bacteria</taxon>
        <taxon>Pseudomonadati</taxon>
        <taxon>Pseudomonadota</taxon>
        <taxon>Alphaproteobacteria</taxon>
        <taxon>Rhodobacterales</taxon>
        <taxon>Paracoccaceae</taxon>
        <taxon>Yoonia</taxon>
    </lineage>
</organism>
<reference evidence="2" key="1">
    <citation type="submission" date="2017-01" db="EMBL/GenBank/DDBJ databases">
        <authorList>
            <person name="Varghese N."/>
            <person name="Submissions S."/>
        </authorList>
    </citation>
    <scope>NUCLEOTIDE SEQUENCE [LARGE SCALE GENOMIC DNA]</scope>
    <source>
        <strain evidence="2">DSM 29591</strain>
    </source>
</reference>
<dbReference type="AlphaFoldDB" id="A0A1R3X185"/>
<keyword evidence="1" id="KW-0489">Methyltransferase</keyword>
<protein>
    <submittedName>
        <fullName evidence="1">Methyltransferase domain-containing protein</fullName>
    </submittedName>
</protein>
<accession>A0A1R3X185</accession>
<dbReference type="SUPFAM" id="SSF53335">
    <property type="entry name" value="S-adenosyl-L-methionine-dependent methyltransferases"/>
    <property type="match status" value="1"/>
</dbReference>
<dbReference type="GO" id="GO:0008168">
    <property type="term" value="F:methyltransferase activity"/>
    <property type="evidence" value="ECO:0007669"/>
    <property type="project" value="UniProtKB-KW"/>
</dbReference>
<dbReference type="InterPro" id="IPR029063">
    <property type="entry name" value="SAM-dependent_MTases_sf"/>
</dbReference>
<gene>
    <name evidence="1" type="ORF">SAMN05421665_1583</name>
</gene>